<comment type="caution">
    <text evidence="7">The sequence shown here is derived from an EMBL/GenBank/DDBJ whole genome shotgun (WGS) entry which is preliminary data.</text>
</comment>
<dbReference type="GO" id="GO:0019722">
    <property type="term" value="P:calcium-mediated signaling"/>
    <property type="evidence" value="ECO:0007669"/>
    <property type="project" value="TreeGrafter"/>
</dbReference>
<gene>
    <name evidence="7" type="ORF">COCNU_02G015040</name>
</gene>
<evidence type="ECO:0000256" key="2">
    <source>
        <dbReference type="ARBA" id="ARBA00022702"/>
    </source>
</evidence>
<evidence type="ECO:0000256" key="4">
    <source>
        <dbReference type="ARBA" id="ARBA00023157"/>
    </source>
</evidence>
<evidence type="ECO:0000256" key="3">
    <source>
        <dbReference type="ARBA" id="ARBA00022729"/>
    </source>
</evidence>
<reference evidence="7" key="1">
    <citation type="journal article" date="2017" name="Gigascience">
        <title>The genome draft of coconut (Cocos nucifera).</title>
        <authorList>
            <person name="Xiao Y."/>
            <person name="Xu P."/>
            <person name="Fan H."/>
            <person name="Baudouin L."/>
            <person name="Xia W."/>
            <person name="Bocs S."/>
            <person name="Xu J."/>
            <person name="Li Q."/>
            <person name="Guo A."/>
            <person name="Zhou L."/>
            <person name="Li J."/>
            <person name="Wu Y."/>
            <person name="Ma Z."/>
            <person name="Armero A."/>
            <person name="Issali A.E."/>
            <person name="Liu N."/>
            <person name="Peng M."/>
            <person name="Yang Y."/>
        </authorList>
    </citation>
    <scope>NUCLEOTIDE SEQUENCE</scope>
    <source>
        <tissue evidence="7">Spear leaf of Hainan Tall coconut</tissue>
    </source>
</reference>
<protein>
    <submittedName>
        <fullName evidence="7">Uncharacterized protein</fullName>
    </submittedName>
</protein>
<evidence type="ECO:0000256" key="1">
    <source>
        <dbReference type="ARBA" id="ARBA00009178"/>
    </source>
</evidence>
<dbReference type="InterPro" id="IPR008801">
    <property type="entry name" value="RALF"/>
</dbReference>
<proteinExistence type="inferred from homology"/>
<evidence type="ECO:0000256" key="6">
    <source>
        <dbReference type="SAM" id="SignalP"/>
    </source>
</evidence>
<keyword evidence="2" id="KW-0372">Hormone</keyword>
<keyword evidence="3 6" id="KW-0732">Signal</keyword>
<name>A0A8K0MXB7_COCNU</name>
<dbReference type="GO" id="GO:0009506">
    <property type="term" value="C:plasmodesma"/>
    <property type="evidence" value="ECO:0007669"/>
    <property type="project" value="TreeGrafter"/>
</dbReference>
<comment type="similarity">
    <text evidence="1">Belongs to the plant rapid alkalinization factor (RALF) family.</text>
</comment>
<dbReference type="OrthoDB" id="1613518at2759"/>
<keyword evidence="4" id="KW-1015">Disulfide bond</keyword>
<dbReference type="EMBL" id="CM017873">
    <property type="protein sequence ID" value="KAG1331536.1"/>
    <property type="molecule type" value="Genomic_DNA"/>
</dbReference>
<dbReference type="Pfam" id="PF05498">
    <property type="entry name" value="RALF"/>
    <property type="match status" value="2"/>
</dbReference>
<feature type="signal peptide" evidence="6">
    <location>
        <begin position="1"/>
        <end position="30"/>
    </location>
</feature>
<dbReference type="AlphaFoldDB" id="A0A8K0MXB7"/>
<dbReference type="Proteomes" id="UP000797356">
    <property type="component" value="Chromosome 2"/>
</dbReference>
<evidence type="ECO:0000256" key="5">
    <source>
        <dbReference type="SAM" id="MobiDB-lite"/>
    </source>
</evidence>
<organism evidence="7 8">
    <name type="scientific">Cocos nucifera</name>
    <name type="common">Coconut palm</name>
    <dbReference type="NCBI Taxonomy" id="13894"/>
    <lineage>
        <taxon>Eukaryota</taxon>
        <taxon>Viridiplantae</taxon>
        <taxon>Streptophyta</taxon>
        <taxon>Embryophyta</taxon>
        <taxon>Tracheophyta</taxon>
        <taxon>Spermatophyta</taxon>
        <taxon>Magnoliopsida</taxon>
        <taxon>Liliopsida</taxon>
        <taxon>Arecaceae</taxon>
        <taxon>Arecoideae</taxon>
        <taxon>Cocoseae</taxon>
        <taxon>Attaleinae</taxon>
        <taxon>Cocos</taxon>
    </lineage>
</organism>
<dbReference type="GO" id="GO:0005179">
    <property type="term" value="F:hormone activity"/>
    <property type="evidence" value="ECO:0007669"/>
    <property type="project" value="UniProtKB-KW"/>
</dbReference>
<reference evidence="7" key="2">
    <citation type="submission" date="2019-07" db="EMBL/GenBank/DDBJ databases">
        <authorList>
            <person name="Yang Y."/>
            <person name="Bocs S."/>
            <person name="Baudouin L."/>
        </authorList>
    </citation>
    <scope>NUCLEOTIDE SEQUENCE</scope>
    <source>
        <tissue evidence="7">Spear leaf of Hainan Tall coconut</tissue>
    </source>
</reference>
<feature type="chain" id="PRO_5035477565" evidence="6">
    <location>
        <begin position="31"/>
        <end position="355"/>
    </location>
</feature>
<sequence length="355" mass="39405">MAKPLTNSILKRSLISVALLLLFALRKSIGGEVMVEVGCSGRLRDCLWEKGEIEMDSETNRRLLWAAQKKYISYGALKGDVVPCTKPGVPYYNCRALPKASPYSRGCQAISELDSFHDPWPWCFVLALSEWNGAQLFAERDSFLHQKEREGGMVLINQSWQISYPAKGNAPMGQVESELPNGSVMSIKVHGLVDLVVGLVSLAAKLKQVARTLKAFHSEREERDQQGGRRKAGRDLHPEEMAKPLTNSILKRSLISVALLLLFALRKSIGGEVMVEVGCSGKLRDCLWEKGEIEMDSETNRRLLWAAQKKYISYGALKGDVVPCTKPGVPYYNCRALPKASPYSRGCQAISECRG</sequence>
<evidence type="ECO:0000313" key="8">
    <source>
        <dbReference type="Proteomes" id="UP000797356"/>
    </source>
</evidence>
<dbReference type="PANTHER" id="PTHR33136:SF36">
    <property type="entry name" value="PROTEIN RALF-LIKE 31"/>
    <property type="match status" value="1"/>
</dbReference>
<feature type="region of interest" description="Disordered" evidence="5">
    <location>
        <begin position="217"/>
        <end position="238"/>
    </location>
</feature>
<evidence type="ECO:0000313" key="7">
    <source>
        <dbReference type="EMBL" id="KAG1331536.1"/>
    </source>
</evidence>
<keyword evidence="8" id="KW-1185">Reference proteome</keyword>
<dbReference type="PANTHER" id="PTHR33136">
    <property type="entry name" value="RAPID ALKALINIZATION FACTOR-LIKE"/>
    <property type="match status" value="1"/>
</dbReference>
<accession>A0A8K0MXB7</accession>